<reference evidence="2" key="1">
    <citation type="submission" date="2013-07" db="EMBL/GenBank/DDBJ databases">
        <title>The genome of an arbuscular mycorrhizal fungus provides insights into the evolution of the oldest plant symbiosis.</title>
        <authorList>
            <consortium name="DOE Joint Genome Institute"/>
            <person name="Tisserant E."/>
            <person name="Malbreil M."/>
            <person name="Kuo A."/>
            <person name="Kohler A."/>
            <person name="Symeonidi A."/>
            <person name="Balestrini R."/>
            <person name="Charron P."/>
            <person name="Duensing N."/>
            <person name="Frei-dit-Frey N."/>
            <person name="Gianinazzi-Pearson V."/>
            <person name="Gilbert B."/>
            <person name="Handa Y."/>
            <person name="Hijri M."/>
            <person name="Kaul R."/>
            <person name="Kawaguchi M."/>
            <person name="Krajinski F."/>
            <person name="Lammers P."/>
            <person name="Lapierre D."/>
            <person name="Masclaux F.G."/>
            <person name="Murat C."/>
            <person name="Morin E."/>
            <person name="Ndikumana S."/>
            <person name="Pagni M."/>
            <person name="Petitpierre D."/>
            <person name="Requena N."/>
            <person name="Rosikiewicz P."/>
            <person name="Riley R."/>
            <person name="Saito K."/>
            <person name="San Clemente H."/>
            <person name="Shapiro H."/>
            <person name="van Tuinen D."/>
            <person name="Becard G."/>
            <person name="Bonfante P."/>
            <person name="Paszkowski U."/>
            <person name="Shachar-Hill Y."/>
            <person name="Young J.P."/>
            <person name="Sanders I.R."/>
            <person name="Henrissat B."/>
            <person name="Rensing S.A."/>
            <person name="Grigoriev I.V."/>
            <person name="Corradi N."/>
            <person name="Roux C."/>
            <person name="Martin F."/>
        </authorList>
    </citation>
    <scope>NUCLEOTIDE SEQUENCE</scope>
    <source>
        <strain evidence="2">DAOM 197198</strain>
    </source>
</reference>
<organism evidence="2">
    <name type="scientific">Rhizophagus irregularis (strain DAOM 181602 / DAOM 197198 / MUCL 43194)</name>
    <name type="common">Arbuscular mycorrhizal fungus</name>
    <name type="synonym">Glomus intraradices</name>
    <dbReference type="NCBI Taxonomy" id="747089"/>
    <lineage>
        <taxon>Eukaryota</taxon>
        <taxon>Fungi</taxon>
        <taxon>Fungi incertae sedis</taxon>
        <taxon>Mucoromycota</taxon>
        <taxon>Glomeromycotina</taxon>
        <taxon>Glomeromycetes</taxon>
        <taxon>Glomerales</taxon>
        <taxon>Glomeraceae</taxon>
        <taxon>Rhizophagus</taxon>
    </lineage>
</organism>
<name>U9UU31_RHIID</name>
<gene>
    <name evidence="2" type="ORF">GLOINDRAFT_19974</name>
</gene>
<evidence type="ECO:0000256" key="1">
    <source>
        <dbReference type="SAM" id="Phobius"/>
    </source>
</evidence>
<dbReference type="AlphaFoldDB" id="U9UU31"/>
<dbReference type="EMBL" id="KI278590">
    <property type="protein sequence ID" value="ESA19086.1"/>
    <property type="molecule type" value="Genomic_DNA"/>
</dbReference>
<feature type="transmembrane region" description="Helical" evidence="1">
    <location>
        <begin position="31"/>
        <end position="51"/>
    </location>
</feature>
<keyword evidence="1" id="KW-0812">Transmembrane</keyword>
<keyword evidence="1" id="KW-0472">Membrane</keyword>
<protein>
    <submittedName>
        <fullName evidence="2">Uncharacterized protein</fullName>
    </submittedName>
</protein>
<keyword evidence="1" id="KW-1133">Transmembrane helix</keyword>
<proteinExistence type="predicted"/>
<accession>U9UU31</accession>
<sequence>MSHLFTIDLFDHDAIIDSGYSKLTNSMGKKIFLTHLLRGFLILFGVSKLRVGYFSKSFF</sequence>
<evidence type="ECO:0000313" key="2">
    <source>
        <dbReference type="EMBL" id="ESA19086.1"/>
    </source>
</evidence>
<dbReference type="HOGENOM" id="CLU_2961955_0_0_1"/>